<evidence type="ECO:0000259" key="2">
    <source>
        <dbReference type="PROSITE" id="PS50206"/>
    </source>
</evidence>
<dbReference type="Gene3D" id="3.40.250.10">
    <property type="entry name" value="Rhodanese-like domain"/>
    <property type="match status" value="1"/>
</dbReference>
<dbReference type="RefSeq" id="YP_009313174.1">
    <property type="nucleotide sequence ID" value="NC_031655.1"/>
</dbReference>
<dbReference type="AlphaFoldDB" id="A0A1G4NRZ1"/>
<dbReference type="CDD" id="cd00158">
    <property type="entry name" value="RHOD"/>
    <property type="match status" value="1"/>
</dbReference>
<dbReference type="Gene3D" id="3.40.50.720">
    <property type="entry name" value="NAD(P)-binding Rossmann-like Domain"/>
    <property type="match status" value="1"/>
</dbReference>
<keyword evidence="3" id="KW-0150">Chloroplast</keyword>
<dbReference type="GO" id="GO:0016779">
    <property type="term" value="F:nucleotidyltransferase activity"/>
    <property type="evidence" value="ECO:0007669"/>
    <property type="project" value="TreeGrafter"/>
</dbReference>
<dbReference type="InterPro" id="IPR001763">
    <property type="entry name" value="Rhodanese-like_dom"/>
</dbReference>
<name>A0A1G4NRZ1_9FLOR</name>
<evidence type="ECO:0000256" key="1">
    <source>
        <dbReference type="ARBA" id="ARBA00009919"/>
    </source>
</evidence>
<dbReference type="InterPro" id="IPR036873">
    <property type="entry name" value="Rhodanese-like_dom_sf"/>
</dbReference>
<dbReference type="GO" id="GO:0008641">
    <property type="term" value="F:ubiquitin-like modifier activating enzyme activity"/>
    <property type="evidence" value="ECO:0007669"/>
    <property type="project" value="InterPro"/>
</dbReference>
<geneLocation type="chloroplast" evidence="3"/>
<dbReference type="Pfam" id="PF00899">
    <property type="entry name" value="ThiF"/>
    <property type="match status" value="1"/>
</dbReference>
<comment type="similarity">
    <text evidence="1">Belongs to the HesA/MoeB/ThiF family.</text>
</comment>
<dbReference type="PANTHER" id="PTHR10953:SF102">
    <property type="entry name" value="ADENYLYLTRANSFERASE AND SULFURTRANSFERASE MOCS3"/>
    <property type="match status" value="1"/>
</dbReference>
<dbReference type="FunFam" id="3.40.50.720:FF:000080">
    <property type="entry name" value="Thiazole biosynthesis adenylyltransferase ThiF"/>
    <property type="match status" value="1"/>
</dbReference>
<dbReference type="Pfam" id="PF00581">
    <property type="entry name" value="Rhodanese"/>
    <property type="match status" value="1"/>
</dbReference>
<proteinExistence type="inferred from homology"/>
<evidence type="ECO:0000313" key="3">
    <source>
        <dbReference type="EMBL" id="SCW21428.1"/>
    </source>
</evidence>
<organism evidence="3">
    <name type="scientific">Dermonema virens</name>
    <dbReference type="NCBI Taxonomy" id="1077399"/>
    <lineage>
        <taxon>Eukaryota</taxon>
        <taxon>Rhodophyta</taxon>
        <taxon>Florideophyceae</taxon>
        <taxon>Nemaliophycidae</taxon>
        <taxon>Nemaliales</taxon>
        <taxon>Liagoraceae</taxon>
        <taxon>Dermonema</taxon>
    </lineage>
</organism>
<dbReference type="GO" id="GO:0008146">
    <property type="term" value="F:sulfotransferase activity"/>
    <property type="evidence" value="ECO:0007669"/>
    <property type="project" value="TreeGrafter"/>
</dbReference>
<protein>
    <submittedName>
        <fullName evidence="3">Molybdopterin biosynthesis protein</fullName>
    </submittedName>
</protein>
<dbReference type="CDD" id="cd00757">
    <property type="entry name" value="ThiF_MoeB_HesA_family"/>
    <property type="match status" value="1"/>
</dbReference>
<reference evidence="3" key="2">
    <citation type="submission" date="2016-10" db="EMBL/GenBank/DDBJ databases">
        <authorList>
            <person name="de Groot N.N."/>
        </authorList>
    </citation>
    <scope>NUCLEOTIDE SEQUENCE</scope>
    <source>
        <strain evidence="3">J.0258</strain>
    </source>
</reference>
<sequence>MNVNTSQFSEYEYQIYAKQIVLPEIQSTGQIRLKQARVLAIGAGGLGSSSLMYLASCGIGNIGIIDHDIVERSNLHRQILYDTLDVGSFKSNCAKNTLKKRNPLCQLRVFKNKFTVHNAYTIAKEYDIILDNTDNYDTRWLISNVCQQLHKVHIYGAISSFEGQVSVFNYQNGPNYNDLKPYNNTGNSNICDTRGVIGILPGIIGMFQATEVLKIILGLGNIISGHIVVYNILEAKFKKIKLVSRKRSNINILKTAQHNQHKQLFTKNIQKISLTDIKNFILTNKKSIYLIDIRNEAEYNLGHLHGAINIPLQKLCKQYNLQQIKTRSCGYRIVIYCNSLSRSYIANKMLKSVNTKCSIINTSF</sequence>
<dbReference type="InterPro" id="IPR000594">
    <property type="entry name" value="ThiF_NAD_FAD-bd"/>
</dbReference>
<dbReference type="PROSITE" id="PS50206">
    <property type="entry name" value="RHODANESE_3"/>
    <property type="match status" value="1"/>
</dbReference>
<gene>
    <name evidence="3" type="primary">moeB</name>
    <name evidence="3" type="ORF">BQ776_214</name>
</gene>
<dbReference type="SUPFAM" id="SSF69572">
    <property type="entry name" value="Activating enzymes of the ubiquitin-like proteins"/>
    <property type="match status" value="1"/>
</dbReference>
<dbReference type="InterPro" id="IPR035985">
    <property type="entry name" value="Ubiquitin-activating_enz"/>
</dbReference>
<dbReference type="GO" id="GO:0005829">
    <property type="term" value="C:cytosol"/>
    <property type="evidence" value="ECO:0007669"/>
    <property type="project" value="TreeGrafter"/>
</dbReference>
<feature type="domain" description="Rhodanese" evidence="2">
    <location>
        <begin position="284"/>
        <end position="346"/>
    </location>
</feature>
<keyword evidence="3" id="KW-0934">Plastid</keyword>
<dbReference type="PANTHER" id="PTHR10953">
    <property type="entry name" value="UBIQUITIN-ACTIVATING ENZYME E1"/>
    <property type="match status" value="1"/>
</dbReference>
<dbReference type="GO" id="GO:0004792">
    <property type="term" value="F:thiosulfate-cyanide sulfurtransferase activity"/>
    <property type="evidence" value="ECO:0007669"/>
    <property type="project" value="TreeGrafter"/>
</dbReference>
<reference evidence="3" key="1">
    <citation type="submission" date="2016-10" db="EMBL/GenBank/DDBJ databases">
        <title>Chloroplast genomes as a tool to resolve red algal phylogenies: a case study in the Nemaliales.</title>
        <authorList>
            <person name="Costa J.F."/>
            <person name="Lin S.M."/>
            <person name="Macaya E.C."/>
            <person name="Fernandez-Garcia C."/>
            <person name="Verbruggen H."/>
        </authorList>
    </citation>
    <scope>NUCLEOTIDE SEQUENCE</scope>
    <source>
        <strain evidence="3">J.0258</strain>
    </source>
</reference>
<accession>A0A1G4NRZ1</accession>
<dbReference type="EMBL" id="LT622863">
    <property type="protein sequence ID" value="SCW21428.1"/>
    <property type="molecule type" value="Genomic_DNA"/>
</dbReference>
<dbReference type="GeneID" id="30000110"/>
<dbReference type="InterPro" id="IPR045886">
    <property type="entry name" value="ThiF/MoeB/HesA"/>
</dbReference>